<feature type="domain" description="WW" evidence="7">
    <location>
        <begin position="54"/>
        <end position="82"/>
    </location>
</feature>
<dbReference type="InterPro" id="IPR002713">
    <property type="entry name" value="FF_domain"/>
</dbReference>
<protein>
    <recommendedName>
        <fullName evidence="11">WW domain-containing protein</fullName>
    </recommendedName>
</protein>
<evidence type="ECO:0000256" key="1">
    <source>
        <dbReference type="ARBA" id="ARBA00004123"/>
    </source>
</evidence>
<dbReference type="PANTHER" id="PTHR11864">
    <property type="entry name" value="PRE-MRNA-PROCESSING PROTEIN PRP40"/>
    <property type="match status" value="1"/>
</dbReference>
<evidence type="ECO:0000256" key="6">
    <source>
        <dbReference type="SAM" id="MobiDB-lite"/>
    </source>
</evidence>
<dbReference type="GO" id="GO:0003723">
    <property type="term" value="F:RNA binding"/>
    <property type="evidence" value="ECO:0007669"/>
    <property type="project" value="TreeGrafter"/>
</dbReference>
<organism evidence="9 10">
    <name type="scientific">Acaromyces ingoldii</name>
    <dbReference type="NCBI Taxonomy" id="215250"/>
    <lineage>
        <taxon>Eukaryota</taxon>
        <taxon>Fungi</taxon>
        <taxon>Dikarya</taxon>
        <taxon>Basidiomycota</taxon>
        <taxon>Ustilaginomycotina</taxon>
        <taxon>Exobasidiomycetes</taxon>
        <taxon>Exobasidiales</taxon>
        <taxon>Cryptobasidiaceae</taxon>
        <taxon>Acaromyces</taxon>
    </lineage>
</organism>
<name>A0A316YXW0_9BASI</name>
<evidence type="ECO:0000256" key="4">
    <source>
        <dbReference type="ARBA" id="ARBA00023187"/>
    </source>
</evidence>
<dbReference type="GO" id="GO:0005685">
    <property type="term" value="C:U1 snRNP"/>
    <property type="evidence" value="ECO:0007669"/>
    <property type="project" value="TreeGrafter"/>
</dbReference>
<dbReference type="Gene3D" id="2.20.70.10">
    <property type="match status" value="2"/>
</dbReference>
<evidence type="ECO:0000259" key="8">
    <source>
        <dbReference type="PROSITE" id="PS51676"/>
    </source>
</evidence>
<dbReference type="InterPro" id="IPR039726">
    <property type="entry name" value="Prp40-like"/>
</dbReference>
<dbReference type="SUPFAM" id="SSF81698">
    <property type="entry name" value="FF domain"/>
    <property type="match status" value="3"/>
</dbReference>
<evidence type="ECO:0000259" key="7">
    <source>
        <dbReference type="PROSITE" id="PS50020"/>
    </source>
</evidence>
<dbReference type="PANTHER" id="PTHR11864:SF0">
    <property type="entry name" value="PRP40 PRE-MRNA PROCESSING FACTOR 40 HOMOLOG A (YEAST)"/>
    <property type="match status" value="1"/>
</dbReference>
<dbReference type="PROSITE" id="PS01159">
    <property type="entry name" value="WW_DOMAIN_1"/>
    <property type="match status" value="1"/>
</dbReference>
<dbReference type="SMART" id="SM00441">
    <property type="entry name" value="FF"/>
    <property type="match status" value="3"/>
</dbReference>
<keyword evidence="5" id="KW-0539">Nucleus</keyword>
<dbReference type="STRING" id="215250.A0A316YXW0"/>
<evidence type="ECO:0000313" key="9">
    <source>
        <dbReference type="EMBL" id="PWN94099.1"/>
    </source>
</evidence>
<dbReference type="SMART" id="SM00456">
    <property type="entry name" value="WW"/>
    <property type="match status" value="2"/>
</dbReference>
<dbReference type="FunFam" id="1.10.10.440:FF:000013">
    <property type="entry name" value="pre-mRNA-processing protein 40A isoform X1"/>
    <property type="match status" value="1"/>
</dbReference>
<proteinExistence type="predicted"/>
<dbReference type="SUPFAM" id="SSF51045">
    <property type="entry name" value="WW domain"/>
    <property type="match status" value="2"/>
</dbReference>
<dbReference type="FunCoup" id="A0A316YXW0">
    <property type="interactions" value="703"/>
</dbReference>
<dbReference type="EMBL" id="KZ819634">
    <property type="protein sequence ID" value="PWN94099.1"/>
    <property type="molecule type" value="Genomic_DNA"/>
</dbReference>
<evidence type="ECO:0000256" key="3">
    <source>
        <dbReference type="ARBA" id="ARBA00022737"/>
    </source>
</evidence>
<dbReference type="InterPro" id="IPR036517">
    <property type="entry name" value="FF_domain_sf"/>
</dbReference>
<feature type="domain" description="WW" evidence="7">
    <location>
        <begin position="9"/>
        <end position="42"/>
    </location>
</feature>
<evidence type="ECO:0000256" key="2">
    <source>
        <dbReference type="ARBA" id="ARBA00022664"/>
    </source>
</evidence>
<feature type="compositionally biased region" description="Low complexity" evidence="6">
    <location>
        <begin position="172"/>
        <end position="182"/>
    </location>
</feature>
<accession>A0A316YXW0</accession>
<sequence length="698" mass="79404">MSASSPSGWKVASPWTEHRNAQGRVYWYHQTEKRSVWEKPSELKTAKERAIDSTPWKEYQSGERKYYVHSVTKESSWSLPKELKDLFDQIPDEEQTQSPGPGAADNQSPAATAMSPHGAAPAQWQQVAPGASTAATPRPPMGVPASASPLGSMSSPAGATAAMPSPLPPTPASAAPLSASLPARPPPQAVSASVSIAGGEEAFLHLLREKGVDASWSWEQTMRAIITEPLYKSLKTLAERKAAYGKHIAALKDEEEARTRAMAAEVEPKVRAEVAANAARFPHWLSYEGVVARGGPRTAWKALEKVGERQARDLWETMRRELRDKEEKAQRELRHRNMDMLMSLLKTFEADVMTRWKDARQTVIESEEWTTDAHLRSMDVGDMIDVFDELMKGIERDKTQEMKDKAKKRKRDDRKRRDWFRAKLDGLKKEGVLTRRSVWPDVHARVKDEPEYKEMLGQPGSTPLELFYDVVDELESSFRALVHDVEDALWSSKDKNWKVKEDTTWDEFKAKIDEAASHTLKDKQDDELRPVFDELVHIAGQRKRDEQRRAERKLRHLSDDLRYALKKVDLPAFDSEEELDAKNWAEWKVVLAGLDLREWQAFDQVQSMGEDAIDEARKSAWERFVKRQKIEEARASLSSRKRRSDAADVGEDEGASGKRRHPDEEGKSRSTSRRERRTGADLDADKEKQQTRKVRNER</sequence>
<keyword evidence="2" id="KW-0507">mRNA processing</keyword>
<feature type="domain" description="FF" evidence="8">
    <location>
        <begin position="407"/>
        <end position="473"/>
    </location>
</feature>
<dbReference type="Proteomes" id="UP000245768">
    <property type="component" value="Unassembled WGS sequence"/>
</dbReference>
<dbReference type="InParanoid" id="A0A316YXW0"/>
<dbReference type="CDD" id="cd00201">
    <property type="entry name" value="WW"/>
    <property type="match status" value="2"/>
</dbReference>
<comment type="subcellular location">
    <subcellularLocation>
        <location evidence="1">Nucleus</location>
    </subcellularLocation>
</comment>
<evidence type="ECO:0008006" key="11">
    <source>
        <dbReference type="Google" id="ProtNLM"/>
    </source>
</evidence>
<feature type="region of interest" description="Disordered" evidence="6">
    <location>
        <begin position="635"/>
        <end position="698"/>
    </location>
</feature>
<dbReference type="AlphaFoldDB" id="A0A316YXW0"/>
<dbReference type="GeneID" id="37047383"/>
<gene>
    <name evidence="9" type="ORF">FA10DRAFT_41305</name>
</gene>
<dbReference type="PROSITE" id="PS50020">
    <property type="entry name" value="WW_DOMAIN_2"/>
    <property type="match status" value="2"/>
</dbReference>
<dbReference type="InterPro" id="IPR036020">
    <property type="entry name" value="WW_dom_sf"/>
</dbReference>
<dbReference type="Gene3D" id="1.10.10.440">
    <property type="entry name" value="FF domain"/>
    <property type="match status" value="2"/>
</dbReference>
<feature type="compositionally biased region" description="Basic and acidic residues" evidence="6">
    <location>
        <begin position="677"/>
        <end position="698"/>
    </location>
</feature>
<dbReference type="Pfam" id="PF01846">
    <property type="entry name" value="FF"/>
    <property type="match status" value="1"/>
</dbReference>
<evidence type="ECO:0000313" key="10">
    <source>
        <dbReference type="Proteomes" id="UP000245768"/>
    </source>
</evidence>
<feature type="region of interest" description="Disordered" evidence="6">
    <location>
        <begin position="72"/>
        <end position="190"/>
    </location>
</feature>
<dbReference type="GO" id="GO:0071004">
    <property type="term" value="C:U2-type prespliceosome"/>
    <property type="evidence" value="ECO:0007669"/>
    <property type="project" value="TreeGrafter"/>
</dbReference>
<keyword evidence="10" id="KW-1185">Reference proteome</keyword>
<dbReference type="RefSeq" id="XP_025381297.1">
    <property type="nucleotide sequence ID" value="XM_025525467.1"/>
</dbReference>
<dbReference type="FunFam" id="2.20.70.10:FF:000107">
    <property type="entry name" value="Chromosome 19, whole genome shotgun sequence"/>
    <property type="match status" value="1"/>
</dbReference>
<dbReference type="GO" id="GO:0045292">
    <property type="term" value="P:mRNA cis splicing, via spliceosome"/>
    <property type="evidence" value="ECO:0007669"/>
    <property type="project" value="InterPro"/>
</dbReference>
<keyword evidence="3" id="KW-0677">Repeat</keyword>
<dbReference type="PROSITE" id="PS51676">
    <property type="entry name" value="FF"/>
    <property type="match status" value="1"/>
</dbReference>
<evidence type="ECO:0000256" key="5">
    <source>
        <dbReference type="ARBA" id="ARBA00023242"/>
    </source>
</evidence>
<reference evidence="9 10" key="1">
    <citation type="journal article" date="2018" name="Mol. Biol. Evol.">
        <title>Broad Genomic Sampling Reveals a Smut Pathogenic Ancestry of the Fungal Clade Ustilaginomycotina.</title>
        <authorList>
            <person name="Kijpornyongpan T."/>
            <person name="Mondo S.J."/>
            <person name="Barry K."/>
            <person name="Sandor L."/>
            <person name="Lee J."/>
            <person name="Lipzen A."/>
            <person name="Pangilinan J."/>
            <person name="LaButti K."/>
            <person name="Hainaut M."/>
            <person name="Henrissat B."/>
            <person name="Grigoriev I.V."/>
            <person name="Spatafora J.W."/>
            <person name="Aime M.C."/>
        </authorList>
    </citation>
    <scope>NUCLEOTIDE SEQUENCE [LARGE SCALE GENOMIC DNA]</scope>
    <source>
        <strain evidence="9 10">MCA 4198</strain>
    </source>
</reference>
<dbReference type="OrthoDB" id="187617at2759"/>
<keyword evidence="4" id="KW-0508">mRNA splicing</keyword>
<dbReference type="InterPro" id="IPR001202">
    <property type="entry name" value="WW_dom"/>
</dbReference>